<proteinExistence type="predicted"/>
<evidence type="ECO:0000256" key="1">
    <source>
        <dbReference type="SAM" id="MobiDB-lite"/>
    </source>
</evidence>
<dbReference type="KEGG" id="bma:BMAA1599"/>
<evidence type="ECO:0000313" key="3">
    <source>
        <dbReference type="Proteomes" id="UP000006693"/>
    </source>
</evidence>
<protein>
    <submittedName>
        <fullName evidence="2">Uncharacterized protein</fullName>
    </submittedName>
</protein>
<evidence type="ECO:0000313" key="2">
    <source>
        <dbReference type="EMBL" id="AAY59170.1"/>
    </source>
</evidence>
<accession>A0A0H2XF26</accession>
<dbReference type="HOGENOM" id="CLU_1486412_0_0_4"/>
<name>A0A0H2XF26_BURMA</name>
<organism evidence="2 3">
    <name type="scientific">Burkholderia mallei (strain ATCC 23344)</name>
    <dbReference type="NCBI Taxonomy" id="243160"/>
    <lineage>
        <taxon>Bacteria</taxon>
        <taxon>Pseudomonadati</taxon>
        <taxon>Pseudomonadota</taxon>
        <taxon>Betaproteobacteria</taxon>
        <taxon>Burkholderiales</taxon>
        <taxon>Burkholderiaceae</taxon>
        <taxon>Burkholderia</taxon>
        <taxon>pseudomallei group</taxon>
    </lineage>
</organism>
<gene>
    <name evidence="2" type="ordered locus">BMAA1599</name>
</gene>
<keyword evidence="3" id="KW-1185">Reference proteome</keyword>
<feature type="compositionally biased region" description="Basic residues" evidence="1">
    <location>
        <begin position="30"/>
        <end position="40"/>
    </location>
</feature>
<sequence>MRAIRFAPPTLAARHLQNRDRARLRARLGSAMRHRSRRRHADMPTCRHAALPPLPPPGETARPHSASDAAAYALGHRRSIGTPSALRRRARRQRTLNAERARSRRPARRAANARAIAPPPASREPSSRLAAQCLQSLDHAEQRAAVLFGAVPRLDDRLAQQIVVRRRQPGRLPRLDAIETA</sequence>
<dbReference type="AlphaFoldDB" id="A0A0H2XF26"/>
<dbReference type="EMBL" id="CP000011">
    <property type="protein sequence ID" value="AAY59170.1"/>
    <property type="molecule type" value="Genomic_DNA"/>
</dbReference>
<reference evidence="2 3" key="1">
    <citation type="journal article" date="2004" name="Proc. Natl. Acad. Sci. U.S.A.">
        <title>Structural flexibility in the Burkholderia mallei genome.</title>
        <authorList>
            <person name="Nierman W.C."/>
            <person name="DeShazer D."/>
            <person name="Kim H.S."/>
            <person name="Tettelin H."/>
            <person name="Nelson K.E."/>
            <person name="Feldblyum T."/>
            <person name="Ulrich R.L."/>
            <person name="Ronning C.M."/>
            <person name="Brinkac L.M."/>
            <person name="Daugherty S.C."/>
            <person name="Davidsen T.D."/>
            <person name="Deboy R.T."/>
            <person name="Dimitrov G."/>
            <person name="Dodson R.J."/>
            <person name="Durkin A.S."/>
            <person name="Gwinn M.L."/>
            <person name="Haft D.H."/>
            <person name="Khouri H."/>
            <person name="Kolonay J.F."/>
            <person name="Madupu R."/>
            <person name="Mohammoud Y."/>
            <person name="Nelson W.C."/>
            <person name="Radune D."/>
            <person name="Romero C.M."/>
            <person name="Sarria S."/>
            <person name="Selengut J."/>
            <person name="Shamblin C."/>
            <person name="Sullivan S.A."/>
            <person name="White O."/>
            <person name="Yu Y."/>
            <person name="Zafar N."/>
            <person name="Zhou L."/>
            <person name="Fraser C.M."/>
        </authorList>
    </citation>
    <scope>NUCLEOTIDE SEQUENCE [LARGE SCALE GENOMIC DNA]</scope>
    <source>
        <strain evidence="2 3">ATCC 23344</strain>
    </source>
</reference>
<dbReference type="Proteomes" id="UP000006693">
    <property type="component" value="Chromosome 2"/>
</dbReference>
<feature type="region of interest" description="Disordered" evidence="1">
    <location>
        <begin position="30"/>
        <end position="128"/>
    </location>
</feature>